<dbReference type="Proteomes" id="UP000775213">
    <property type="component" value="Unassembled WGS sequence"/>
</dbReference>
<evidence type="ECO:0000313" key="3">
    <source>
        <dbReference type="Proteomes" id="UP000775213"/>
    </source>
</evidence>
<sequence length="65" mass="7162">MVRPYQHSGGSVRNSEGNADGNGLRTGYGISRDPFVALLLNLRLFHPIRSLIHCFFSASQVAGFR</sequence>
<dbReference type="EMBL" id="JAGFBR010000018">
    <property type="protein sequence ID" value="KAH0449419.1"/>
    <property type="molecule type" value="Genomic_DNA"/>
</dbReference>
<keyword evidence="3" id="KW-1185">Reference proteome</keyword>
<evidence type="ECO:0000256" key="1">
    <source>
        <dbReference type="SAM" id="MobiDB-lite"/>
    </source>
</evidence>
<organism evidence="2 3">
    <name type="scientific">Dendrobium chrysotoxum</name>
    <name type="common">Orchid</name>
    <dbReference type="NCBI Taxonomy" id="161865"/>
    <lineage>
        <taxon>Eukaryota</taxon>
        <taxon>Viridiplantae</taxon>
        <taxon>Streptophyta</taxon>
        <taxon>Embryophyta</taxon>
        <taxon>Tracheophyta</taxon>
        <taxon>Spermatophyta</taxon>
        <taxon>Magnoliopsida</taxon>
        <taxon>Liliopsida</taxon>
        <taxon>Asparagales</taxon>
        <taxon>Orchidaceae</taxon>
        <taxon>Epidendroideae</taxon>
        <taxon>Malaxideae</taxon>
        <taxon>Dendrobiinae</taxon>
        <taxon>Dendrobium</taxon>
    </lineage>
</organism>
<accession>A0AAV7G1J4</accession>
<reference evidence="2 3" key="1">
    <citation type="journal article" date="2021" name="Hortic Res">
        <title>Chromosome-scale assembly of the Dendrobium chrysotoxum genome enhances the understanding of orchid evolution.</title>
        <authorList>
            <person name="Zhang Y."/>
            <person name="Zhang G.Q."/>
            <person name="Zhang D."/>
            <person name="Liu X.D."/>
            <person name="Xu X.Y."/>
            <person name="Sun W.H."/>
            <person name="Yu X."/>
            <person name="Zhu X."/>
            <person name="Wang Z.W."/>
            <person name="Zhao X."/>
            <person name="Zhong W.Y."/>
            <person name="Chen H."/>
            <person name="Yin W.L."/>
            <person name="Huang T."/>
            <person name="Niu S.C."/>
            <person name="Liu Z.J."/>
        </authorList>
    </citation>
    <scope>NUCLEOTIDE SEQUENCE [LARGE SCALE GENOMIC DNA]</scope>
    <source>
        <strain evidence="2">Lindl</strain>
    </source>
</reference>
<protein>
    <submittedName>
        <fullName evidence="2">Uncharacterized protein</fullName>
    </submittedName>
</protein>
<comment type="caution">
    <text evidence="2">The sequence shown here is derived from an EMBL/GenBank/DDBJ whole genome shotgun (WGS) entry which is preliminary data.</text>
</comment>
<gene>
    <name evidence="2" type="ORF">IEQ34_020111</name>
</gene>
<feature type="region of interest" description="Disordered" evidence="1">
    <location>
        <begin position="1"/>
        <end position="20"/>
    </location>
</feature>
<proteinExistence type="predicted"/>
<feature type="compositionally biased region" description="Polar residues" evidence="1">
    <location>
        <begin position="8"/>
        <end position="17"/>
    </location>
</feature>
<name>A0AAV7G1J4_DENCH</name>
<evidence type="ECO:0000313" key="2">
    <source>
        <dbReference type="EMBL" id="KAH0449419.1"/>
    </source>
</evidence>
<dbReference type="AlphaFoldDB" id="A0AAV7G1J4"/>